<name>V8CMZ9_9BACT</name>
<protein>
    <recommendedName>
        <fullName evidence="3">Tetratricopeptide repeat protein</fullName>
    </recommendedName>
</protein>
<dbReference type="Pfam" id="PF06552">
    <property type="entry name" value="TOM20_plant"/>
    <property type="match status" value="1"/>
</dbReference>
<dbReference type="InterPro" id="IPR011990">
    <property type="entry name" value="TPR-like_helical_dom_sf"/>
</dbReference>
<organism evidence="1 2">
    <name type="scientific">Prevotella nigrescens CC14M</name>
    <dbReference type="NCBI Taxonomy" id="1073366"/>
    <lineage>
        <taxon>Bacteria</taxon>
        <taxon>Pseudomonadati</taxon>
        <taxon>Bacteroidota</taxon>
        <taxon>Bacteroidia</taxon>
        <taxon>Bacteroidales</taxon>
        <taxon>Prevotellaceae</taxon>
        <taxon>Prevotella</taxon>
    </lineage>
</organism>
<comment type="caution">
    <text evidence="1">The sequence shown here is derived from an EMBL/GenBank/DDBJ whole genome shotgun (WGS) entry which is preliminary data.</text>
</comment>
<sequence length="173" mass="19856">KSGVEAEALYKDSFEKYHHATQLKPDGHEAYFNWGNALALLAQTKSGVEAETLYKDSFVKYRHAAQLKPDGYKAYYNWGVALAELAQLKSGNEAEKLYNEAFEKFQQAIKNGGSSYNLACLYAIRNKKEEALKYLERSLSRREFSVEFVEKDKDWDGLRDDSDFKRILSNMKG</sequence>
<evidence type="ECO:0000313" key="1">
    <source>
        <dbReference type="EMBL" id="ETD28452.1"/>
    </source>
</evidence>
<reference evidence="1 2" key="1">
    <citation type="submission" date="2013-10" db="EMBL/GenBank/DDBJ databases">
        <title>The Genome Sequence of Prevotella nigrescens CC14M.</title>
        <authorList>
            <consortium name="The Broad Institute Genomics Platform"/>
            <person name="Earl A."/>
            <person name="Allen-Vercoe E."/>
            <person name="Daigneault M."/>
            <person name="Young S.K."/>
            <person name="Zeng Q."/>
            <person name="Gargeya S."/>
            <person name="Fitzgerald M."/>
            <person name="Abouelleil A."/>
            <person name="Alvarado L."/>
            <person name="Chapman S.B."/>
            <person name="Gainer-Dewar J."/>
            <person name="Goldberg J."/>
            <person name="Griggs A."/>
            <person name="Gujja S."/>
            <person name="Hansen M."/>
            <person name="Howarth C."/>
            <person name="Imamovic A."/>
            <person name="Ireland A."/>
            <person name="Larimer J."/>
            <person name="McCowan C."/>
            <person name="Murphy C."/>
            <person name="Pearson M."/>
            <person name="Poon T.W."/>
            <person name="Priest M."/>
            <person name="Roberts A."/>
            <person name="Saif S."/>
            <person name="Shea T."/>
            <person name="Sykes S."/>
            <person name="Wortman J."/>
            <person name="Nusbaum C."/>
            <person name="Birren B."/>
        </authorList>
    </citation>
    <scope>NUCLEOTIDE SEQUENCE [LARGE SCALE GENOMIC DNA]</scope>
    <source>
        <strain evidence="1 2">CC14M</strain>
    </source>
</reference>
<accession>V8CMZ9</accession>
<proteinExistence type="predicted"/>
<dbReference type="SUPFAM" id="SSF48452">
    <property type="entry name" value="TPR-like"/>
    <property type="match status" value="1"/>
</dbReference>
<dbReference type="EMBL" id="AZJH01000023">
    <property type="protein sequence ID" value="ETD28452.1"/>
    <property type="molecule type" value="Genomic_DNA"/>
</dbReference>
<dbReference type="PATRIC" id="fig|1073366.3.peg.1650"/>
<evidence type="ECO:0008006" key="3">
    <source>
        <dbReference type="Google" id="ProtNLM"/>
    </source>
</evidence>
<dbReference type="RefSeq" id="WP_023925854.1">
    <property type="nucleotide sequence ID" value="NZ_KI669452.1"/>
</dbReference>
<dbReference type="Gene3D" id="1.25.40.10">
    <property type="entry name" value="Tetratricopeptide repeat domain"/>
    <property type="match status" value="1"/>
</dbReference>
<dbReference type="NCBIfam" id="NF047558">
    <property type="entry name" value="TPR_END_plus"/>
    <property type="match status" value="1"/>
</dbReference>
<evidence type="ECO:0000313" key="2">
    <source>
        <dbReference type="Proteomes" id="UP000018727"/>
    </source>
</evidence>
<dbReference type="PANTHER" id="PTHR45005">
    <property type="match status" value="1"/>
</dbReference>
<dbReference type="AlphaFoldDB" id="V8CMZ9"/>
<dbReference type="HOGENOM" id="CLU_1543339_0_0_10"/>
<dbReference type="PANTHER" id="PTHR45005:SF2">
    <property type="entry name" value="PROTEIN HLB1"/>
    <property type="match status" value="1"/>
</dbReference>
<dbReference type="Proteomes" id="UP000018727">
    <property type="component" value="Unassembled WGS sequence"/>
</dbReference>
<gene>
    <name evidence="1" type="ORF">HMPREF1173_01592</name>
</gene>
<dbReference type="OrthoDB" id="5166556at2"/>
<keyword evidence="2" id="KW-1185">Reference proteome</keyword>
<feature type="non-terminal residue" evidence="1">
    <location>
        <position position="1"/>
    </location>
</feature>
<dbReference type="InterPro" id="IPR053277">
    <property type="entry name" value="Endomembrane_traffic_mod"/>
</dbReference>